<dbReference type="PANTHER" id="PTHR30538:SF0">
    <property type="entry name" value="L-LYSINE 2,3-AMINOMUTASE AQ_1632-RELATED"/>
    <property type="match status" value="1"/>
</dbReference>
<gene>
    <name evidence="2" type="ORF">H0264_36230</name>
</gene>
<proteinExistence type="predicted"/>
<reference evidence="2 3" key="1">
    <citation type="submission" date="2020-07" db="EMBL/GenBank/DDBJ databases">
        <authorList>
            <person name="Zhuang K."/>
            <person name="Ran Y."/>
        </authorList>
    </citation>
    <scope>NUCLEOTIDE SEQUENCE [LARGE SCALE GENOMIC DNA]</scope>
    <source>
        <strain evidence="2 3">WCH-YHL-001</strain>
    </source>
</reference>
<dbReference type="KEGG" id="nhu:H0264_36230"/>
<dbReference type="AlphaFoldDB" id="A0A7D6Z1P9"/>
<dbReference type="Proteomes" id="UP000515512">
    <property type="component" value="Chromosome"/>
</dbReference>
<dbReference type="EMBL" id="CP059399">
    <property type="protein sequence ID" value="QLY30506.1"/>
    <property type="molecule type" value="Genomic_DNA"/>
</dbReference>
<keyword evidence="1" id="KW-0479">Metal-binding</keyword>
<evidence type="ECO:0000313" key="2">
    <source>
        <dbReference type="EMBL" id="QLY30506.1"/>
    </source>
</evidence>
<evidence type="ECO:0000313" key="3">
    <source>
        <dbReference type="Proteomes" id="UP000515512"/>
    </source>
</evidence>
<keyword evidence="1" id="KW-0408">Iron</keyword>
<sequence>MLMAPVSSRPRFYHAAHLDALTARAGLSARERLRTRAAATVLPFHVNDYVIDELIDWDSAPDDPIYRLVFPLPELLPAEYTELLVRLLRRNASTDEIHSAAKAILHKLDPYPIGRPDSNIPMLNGERLHGIAHRYPETVLFCPSQGRKNSARDIDRLTTYLRAHPAVTDVLLTGGDPMALSADSLSRCVIPLLTAPGLGHIESIRIATRSLAHWPARFLSAPDTGELLRLFDRIVDSGRNLAILARFTHPRELRTDLAAQAVRQLLGTGASIRTQGPIVHSVNDSPEIWAEMWRTQTRMGMVPYYAFVERETGPREYFEVPLVRAHQIFTTAYRAVSGLCRTVRGPVMSTGPGKVVLDGIPRIHGHRYLSLRLLQCRDPDLVNLPFLAQYDQAARWLDDLRPALGTAHQPPWPLLLGTQISPPRNNPAASW</sequence>
<keyword evidence="1" id="KW-0411">Iron-sulfur</keyword>
<dbReference type="Gene3D" id="3.20.20.70">
    <property type="entry name" value="Aldolase class I"/>
    <property type="match status" value="1"/>
</dbReference>
<dbReference type="InterPro" id="IPR003739">
    <property type="entry name" value="Lys_aminomutase/Glu_NH3_mut"/>
</dbReference>
<evidence type="ECO:0000256" key="1">
    <source>
        <dbReference type="ARBA" id="ARBA00022485"/>
    </source>
</evidence>
<name>A0A7D6Z1P9_9NOCA</name>
<dbReference type="PANTHER" id="PTHR30538">
    <property type="entry name" value="LYSINE 2,3-AMINOMUTASE-RELATED"/>
    <property type="match status" value="1"/>
</dbReference>
<organism evidence="2 3">
    <name type="scientific">Nocardia huaxiensis</name>
    <dbReference type="NCBI Taxonomy" id="2755382"/>
    <lineage>
        <taxon>Bacteria</taxon>
        <taxon>Bacillati</taxon>
        <taxon>Actinomycetota</taxon>
        <taxon>Actinomycetes</taxon>
        <taxon>Mycobacteriales</taxon>
        <taxon>Nocardiaceae</taxon>
        <taxon>Nocardia</taxon>
    </lineage>
</organism>
<keyword evidence="3" id="KW-1185">Reference proteome</keyword>
<protein>
    <submittedName>
        <fullName evidence="2">Lysine 2,3-aminomutase</fullName>
    </submittedName>
</protein>
<keyword evidence="1" id="KW-0004">4Fe-4S</keyword>
<dbReference type="InterPro" id="IPR013785">
    <property type="entry name" value="Aldolase_TIM"/>
</dbReference>
<accession>A0A7D6Z1P9</accession>
<dbReference type="GO" id="GO:0051539">
    <property type="term" value="F:4 iron, 4 sulfur cluster binding"/>
    <property type="evidence" value="ECO:0007669"/>
    <property type="project" value="UniProtKB-KW"/>
</dbReference>